<keyword evidence="4" id="KW-1185">Reference proteome</keyword>
<organism evidence="3 4">
    <name type="scientific">Aphis craccivora</name>
    <name type="common">Cowpea aphid</name>
    <dbReference type="NCBI Taxonomy" id="307492"/>
    <lineage>
        <taxon>Eukaryota</taxon>
        <taxon>Metazoa</taxon>
        <taxon>Ecdysozoa</taxon>
        <taxon>Arthropoda</taxon>
        <taxon>Hexapoda</taxon>
        <taxon>Insecta</taxon>
        <taxon>Pterygota</taxon>
        <taxon>Neoptera</taxon>
        <taxon>Paraneoptera</taxon>
        <taxon>Hemiptera</taxon>
        <taxon>Sternorrhyncha</taxon>
        <taxon>Aphidomorpha</taxon>
        <taxon>Aphidoidea</taxon>
        <taxon>Aphididae</taxon>
        <taxon>Aphidini</taxon>
        <taxon>Aphis</taxon>
        <taxon>Aphis</taxon>
    </lineage>
</organism>
<evidence type="ECO:0000313" key="4">
    <source>
        <dbReference type="Proteomes" id="UP000478052"/>
    </source>
</evidence>
<keyword evidence="1" id="KW-0862">Zinc</keyword>
<dbReference type="Pfam" id="PF04434">
    <property type="entry name" value="SWIM"/>
    <property type="match status" value="2"/>
</dbReference>
<evidence type="ECO:0000256" key="1">
    <source>
        <dbReference type="PROSITE-ProRule" id="PRU00325"/>
    </source>
</evidence>
<proteinExistence type="predicted"/>
<dbReference type="Pfam" id="PF09588">
    <property type="entry name" value="YqaJ"/>
    <property type="match status" value="1"/>
</dbReference>
<dbReference type="PANTHER" id="PTHR46609:SF8">
    <property type="entry name" value="YQAJ VIRAL RECOMBINASE DOMAIN-CONTAINING PROTEIN"/>
    <property type="match status" value="1"/>
</dbReference>
<name>A0A6G0YC76_APHCR</name>
<feature type="domain" description="SWIM-type" evidence="2">
    <location>
        <begin position="87"/>
        <end position="122"/>
    </location>
</feature>
<comment type="caution">
    <text evidence="3">The sequence shown here is derived from an EMBL/GenBank/DDBJ whole genome shotgun (WGS) entry which is preliminary data.</text>
</comment>
<evidence type="ECO:0000313" key="3">
    <source>
        <dbReference type="EMBL" id="KAF0753201.1"/>
    </source>
</evidence>
<reference evidence="3 4" key="1">
    <citation type="submission" date="2019-08" db="EMBL/GenBank/DDBJ databases">
        <title>Whole genome of Aphis craccivora.</title>
        <authorList>
            <person name="Voronova N.V."/>
            <person name="Shulinski R.S."/>
            <person name="Bandarenka Y.V."/>
            <person name="Zhorov D.G."/>
            <person name="Warner D."/>
        </authorList>
    </citation>
    <scope>NUCLEOTIDE SEQUENCE [LARGE SCALE GENOMIC DNA]</scope>
    <source>
        <strain evidence="3">180601</strain>
        <tissue evidence="3">Whole Body</tissue>
    </source>
</reference>
<dbReference type="EMBL" id="VUJU01004807">
    <property type="protein sequence ID" value="KAF0753201.1"/>
    <property type="molecule type" value="Genomic_DNA"/>
</dbReference>
<gene>
    <name evidence="3" type="ORF">FWK35_00018615</name>
</gene>
<dbReference type="SUPFAM" id="SSF52980">
    <property type="entry name" value="Restriction endonuclease-like"/>
    <property type="match status" value="1"/>
</dbReference>
<dbReference type="GO" id="GO:0008270">
    <property type="term" value="F:zinc ion binding"/>
    <property type="evidence" value="ECO:0007669"/>
    <property type="project" value="UniProtKB-KW"/>
</dbReference>
<dbReference type="InterPro" id="IPR051703">
    <property type="entry name" value="NF-kappa-B_Signaling_Reg"/>
</dbReference>
<feature type="domain" description="SWIM-type" evidence="2">
    <location>
        <begin position="301"/>
        <end position="336"/>
    </location>
</feature>
<dbReference type="PANTHER" id="PTHR46609">
    <property type="entry name" value="EXONUCLEASE, PHAGE-TYPE/RECB, C-TERMINAL DOMAIN-CONTAINING PROTEIN"/>
    <property type="match status" value="1"/>
</dbReference>
<dbReference type="GO" id="GO:0006281">
    <property type="term" value="P:DNA repair"/>
    <property type="evidence" value="ECO:0007669"/>
    <property type="project" value="UniProtKB-ARBA"/>
</dbReference>
<dbReference type="AlphaFoldDB" id="A0A6G0YC76"/>
<dbReference type="Proteomes" id="UP000478052">
    <property type="component" value="Unassembled WGS sequence"/>
</dbReference>
<dbReference type="InterPro" id="IPR011604">
    <property type="entry name" value="PDDEXK-like_dom_sf"/>
</dbReference>
<dbReference type="InterPro" id="IPR011335">
    <property type="entry name" value="Restrct_endonuc-II-like"/>
</dbReference>
<protein>
    <submittedName>
        <fullName evidence="3">SWIM-type domain-containing protein</fullName>
    </submittedName>
</protein>
<evidence type="ECO:0000259" key="2">
    <source>
        <dbReference type="PROSITE" id="PS50966"/>
    </source>
</evidence>
<keyword evidence="1" id="KW-0863">Zinc-finger</keyword>
<dbReference type="OrthoDB" id="8045616at2759"/>
<keyword evidence="1" id="KW-0479">Metal-binding</keyword>
<sequence>MLRVKTLCGGNSVAENVDNGEIRTVCLINGAVNNVCKRRDSAFGLRFSDCKMQSYLKMGVKSRNDAYIHILGLCLQTSDLNGKPHKFEVIISNTKDVLSTKCSCKAGTGKCKHVVGLMLKLQKTPENELELWSYTGLPQQWGKNSSASKNMYKAVPLEEFCHVQPMKPRYSQTLPDDIPDDLKDNILQEFLLGSKKNIPPPYLTSTVACLICQSLCSYNKVMAPTITNDDKIINITDLDFIEITDIIQYIGDFKRPFIEGSQIVKCNHILEMGVKSRNDAYIHILGLCLQTSDLNGKPHELEVIISNTKDVLSTKCSCKAGTGKCKHVVGLMLKLQNCTGLPQQWGKNSSASKNMYKAVPLEEFCHVQPMKPRFSQTLPDDIPDDLKDNILQEFLLGFPDSEFAIHKFGRHETSEIQNKKHLSISEQNLLNYILETNSSVLFNDEDTYHQTGLLWLKERQIRITGTTAYSFFTYSNNKTPDWESKVKQCLFSNFSGNSATKFGKENENKARICFEKMYDVEVLKLGFITNVKFPWLGFSPDGFILLNNQYFLLDIKCPVKGRTCYGADLIAQLKYIEIQIGLLLSNMNMGLLVIYAEINDSIIVINVEFDTNYCKKLSQCLTNIYFVNILPNLISHLE</sequence>
<dbReference type="InterPro" id="IPR019080">
    <property type="entry name" value="YqaJ_viral_recombinase"/>
</dbReference>
<dbReference type="CDD" id="cd22343">
    <property type="entry name" value="PDDEXK_lambda_exonuclease-like"/>
    <property type="match status" value="1"/>
</dbReference>
<dbReference type="Gene3D" id="3.90.320.10">
    <property type="match status" value="1"/>
</dbReference>
<dbReference type="PROSITE" id="PS50966">
    <property type="entry name" value="ZF_SWIM"/>
    <property type="match status" value="2"/>
</dbReference>
<dbReference type="InterPro" id="IPR007527">
    <property type="entry name" value="Znf_SWIM"/>
</dbReference>
<accession>A0A6G0YC76</accession>